<comment type="caution">
    <text evidence="3">The sequence shown here is derived from an EMBL/GenBank/DDBJ whole genome shotgun (WGS) entry which is preliminary data.</text>
</comment>
<dbReference type="PANTHER" id="PTHR21812">
    <property type="entry name" value="INO80 COMPLEX SUBUNIT E"/>
    <property type="match status" value="1"/>
</dbReference>
<keyword evidence="4" id="KW-1185">Reference proteome</keyword>
<evidence type="ECO:0000313" key="4">
    <source>
        <dbReference type="Proteomes" id="UP001217089"/>
    </source>
</evidence>
<name>A0ABQ9F9N7_TEGGR</name>
<organism evidence="3 4">
    <name type="scientific">Tegillarca granosa</name>
    <name type="common">Malaysian cockle</name>
    <name type="synonym">Anadara granosa</name>
    <dbReference type="NCBI Taxonomy" id="220873"/>
    <lineage>
        <taxon>Eukaryota</taxon>
        <taxon>Metazoa</taxon>
        <taxon>Spiralia</taxon>
        <taxon>Lophotrochozoa</taxon>
        <taxon>Mollusca</taxon>
        <taxon>Bivalvia</taxon>
        <taxon>Autobranchia</taxon>
        <taxon>Pteriomorphia</taxon>
        <taxon>Arcoida</taxon>
        <taxon>Arcoidea</taxon>
        <taxon>Arcidae</taxon>
        <taxon>Tegillarca</taxon>
    </lineage>
</organism>
<feature type="compositionally biased region" description="Basic residues" evidence="1">
    <location>
        <begin position="146"/>
        <end position="157"/>
    </location>
</feature>
<feature type="region of interest" description="Disordered" evidence="1">
    <location>
        <begin position="75"/>
        <end position="110"/>
    </location>
</feature>
<dbReference type="InterPro" id="IPR026678">
    <property type="entry name" value="INO80E"/>
</dbReference>
<evidence type="ECO:0000313" key="3">
    <source>
        <dbReference type="EMBL" id="KAJ8313067.1"/>
    </source>
</evidence>
<feature type="domain" description="INO80 complex subunit E N-terminal" evidence="2">
    <location>
        <begin position="20"/>
        <end position="67"/>
    </location>
</feature>
<reference evidence="3 4" key="1">
    <citation type="submission" date="2022-12" db="EMBL/GenBank/DDBJ databases">
        <title>Chromosome-level genome of Tegillarca granosa.</title>
        <authorList>
            <person name="Kim J."/>
        </authorList>
    </citation>
    <scope>NUCLEOTIDE SEQUENCE [LARGE SCALE GENOMIC DNA]</scope>
    <source>
        <strain evidence="3">Teg-2019</strain>
        <tissue evidence="3">Adductor muscle</tissue>
    </source>
</reference>
<dbReference type="PANTHER" id="PTHR21812:SF1">
    <property type="entry name" value="INO80 COMPLEX SUBUNIT E"/>
    <property type="match status" value="1"/>
</dbReference>
<proteinExistence type="predicted"/>
<evidence type="ECO:0000256" key="1">
    <source>
        <dbReference type="SAM" id="MobiDB-lite"/>
    </source>
</evidence>
<protein>
    <recommendedName>
        <fullName evidence="2">INO80 complex subunit E N-terminal domain-containing protein</fullName>
    </recommendedName>
</protein>
<dbReference type="EMBL" id="JARBDR010000440">
    <property type="protein sequence ID" value="KAJ8313067.1"/>
    <property type="molecule type" value="Genomic_DNA"/>
</dbReference>
<gene>
    <name evidence="3" type="ORF">KUTeg_010440</name>
</gene>
<dbReference type="InterPro" id="IPR056515">
    <property type="entry name" value="INO80E_N"/>
</dbReference>
<dbReference type="Proteomes" id="UP001217089">
    <property type="component" value="Unassembled WGS sequence"/>
</dbReference>
<dbReference type="Pfam" id="PF24237">
    <property type="entry name" value="INO80E"/>
    <property type="match status" value="1"/>
</dbReference>
<feature type="region of interest" description="Disordered" evidence="1">
    <location>
        <begin position="130"/>
        <end position="172"/>
    </location>
</feature>
<feature type="compositionally biased region" description="Low complexity" evidence="1">
    <location>
        <begin position="130"/>
        <end position="142"/>
    </location>
</feature>
<sequence>MAKMMPITEGQIPQSDHQVDYKTKYKALKKKLKFLVYEQECFLEELRKAQRKLLKVSRDRSFLLDRLLEYEKIDESSGDSDATASSDSEADGQSAVKRKKSSHNSGQFNFGSGSDSTIFGGLSMAGLTPGGTSSLAGGSTSDSARKRPKSTGKKPKGGKVGQMKNDKSVTGHMTREELERHLESRQHAFGIEKTPTILPNEIFMTILWIQTKMKMTQTWL</sequence>
<accession>A0ABQ9F9N7</accession>
<evidence type="ECO:0000259" key="2">
    <source>
        <dbReference type="Pfam" id="PF24237"/>
    </source>
</evidence>